<dbReference type="SMART" id="SM00530">
    <property type="entry name" value="HTH_XRE"/>
    <property type="match status" value="1"/>
</dbReference>
<accession>A0A9X1QPI4</accession>
<evidence type="ECO:0000313" key="4">
    <source>
        <dbReference type="Proteomes" id="UP001139410"/>
    </source>
</evidence>
<dbReference type="CDD" id="cd00093">
    <property type="entry name" value="HTH_XRE"/>
    <property type="match status" value="1"/>
</dbReference>
<dbReference type="RefSeq" id="WP_235068613.1">
    <property type="nucleotide sequence ID" value="NZ_JAKFGM010000003.1"/>
</dbReference>
<dbReference type="SUPFAM" id="SSF51182">
    <property type="entry name" value="RmlC-like cupins"/>
    <property type="match status" value="1"/>
</dbReference>
<dbReference type="GO" id="GO:0003700">
    <property type="term" value="F:DNA-binding transcription factor activity"/>
    <property type="evidence" value="ECO:0007669"/>
    <property type="project" value="TreeGrafter"/>
</dbReference>
<dbReference type="GO" id="GO:0003677">
    <property type="term" value="F:DNA binding"/>
    <property type="evidence" value="ECO:0007669"/>
    <property type="project" value="UniProtKB-KW"/>
</dbReference>
<evidence type="ECO:0000259" key="2">
    <source>
        <dbReference type="PROSITE" id="PS50943"/>
    </source>
</evidence>
<dbReference type="AlphaFoldDB" id="A0A9X1QPI4"/>
<dbReference type="InterPro" id="IPR001387">
    <property type="entry name" value="Cro/C1-type_HTH"/>
</dbReference>
<reference evidence="3" key="1">
    <citation type="submission" date="2022-01" db="EMBL/GenBank/DDBJ databases">
        <authorList>
            <person name="Jo J.-H."/>
            <person name="Im W.-T."/>
        </authorList>
    </citation>
    <scope>NUCLEOTIDE SEQUENCE</scope>
    <source>
        <strain evidence="3">G124</strain>
    </source>
</reference>
<dbReference type="Gene3D" id="1.10.260.40">
    <property type="entry name" value="lambda repressor-like DNA-binding domains"/>
    <property type="match status" value="1"/>
</dbReference>
<dbReference type="GO" id="GO:0005829">
    <property type="term" value="C:cytosol"/>
    <property type="evidence" value="ECO:0007669"/>
    <property type="project" value="TreeGrafter"/>
</dbReference>
<organism evidence="3 4">
    <name type="scientific">Sphingomonas cremea</name>
    <dbReference type="NCBI Taxonomy" id="2904799"/>
    <lineage>
        <taxon>Bacteria</taxon>
        <taxon>Pseudomonadati</taxon>
        <taxon>Pseudomonadota</taxon>
        <taxon>Alphaproteobacteria</taxon>
        <taxon>Sphingomonadales</taxon>
        <taxon>Sphingomonadaceae</taxon>
        <taxon>Sphingomonas</taxon>
    </lineage>
</organism>
<dbReference type="SUPFAM" id="SSF47413">
    <property type="entry name" value="lambda repressor-like DNA-binding domains"/>
    <property type="match status" value="1"/>
</dbReference>
<gene>
    <name evidence="3" type="ORF">LVY65_12660</name>
</gene>
<dbReference type="InterPro" id="IPR050807">
    <property type="entry name" value="TransReg_Diox_bact_type"/>
</dbReference>
<dbReference type="InterPro" id="IPR014710">
    <property type="entry name" value="RmlC-like_jellyroll"/>
</dbReference>
<evidence type="ECO:0000313" key="3">
    <source>
        <dbReference type="EMBL" id="MCF2515907.1"/>
    </source>
</evidence>
<keyword evidence="1" id="KW-0238">DNA-binding</keyword>
<keyword evidence="4" id="KW-1185">Reference proteome</keyword>
<feature type="domain" description="HTH cro/C1-type" evidence="2">
    <location>
        <begin position="12"/>
        <end position="66"/>
    </location>
</feature>
<dbReference type="PROSITE" id="PS50943">
    <property type="entry name" value="HTH_CROC1"/>
    <property type="match status" value="1"/>
</dbReference>
<evidence type="ECO:0000256" key="1">
    <source>
        <dbReference type="ARBA" id="ARBA00023125"/>
    </source>
</evidence>
<dbReference type="PANTHER" id="PTHR46797:SF20">
    <property type="entry name" value="BLR4304 PROTEIN"/>
    <property type="match status" value="1"/>
</dbReference>
<comment type="caution">
    <text evidence="3">The sequence shown here is derived from an EMBL/GenBank/DDBJ whole genome shotgun (WGS) entry which is preliminary data.</text>
</comment>
<proteinExistence type="predicted"/>
<dbReference type="Pfam" id="PF01381">
    <property type="entry name" value="HTH_3"/>
    <property type="match status" value="1"/>
</dbReference>
<name>A0A9X1QPI4_9SPHN</name>
<dbReference type="Proteomes" id="UP001139410">
    <property type="component" value="Unassembled WGS sequence"/>
</dbReference>
<protein>
    <submittedName>
        <fullName evidence="3">XRE family transcriptional regulator</fullName>
    </submittedName>
</protein>
<dbReference type="PANTHER" id="PTHR46797">
    <property type="entry name" value="HTH-TYPE TRANSCRIPTIONAL REGULATOR"/>
    <property type="match status" value="1"/>
</dbReference>
<dbReference type="EMBL" id="JAKFGM010000003">
    <property type="protein sequence ID" value="MCF2515907.1"/>
    <property type="molecule type" value="Genomic_DNA"/>
</dbReference>
<dbReference type="CDD" id="cd02209">
    <property type="entry name" value="cupin_XRE_C"/>
    <property type="match status" value="1"/>
</dbReference>
<sequence length="215" mass="24019">MPSSAPTLGALLRGVRNREGWTLKQMSEKSGIPVSTLSKVEHDRLTLTYDKLYQVAQRLGMRMSELFAESTDDAPAAITARRSLCDIDHAVRVETRNYDYYYLCTDLRRKRMIPVISKIRAKTSEEFGEMARHAGEEFIYVLSGRVTVNTEYYDAVTLEVGQSIYIDSSMGHAYLASEGCDEAVVLAVMSSADEELLQSLMSIHEGQQATSSQSL</sequence>
<dbReference type="InterPro" id="IPR011051">
    <property type="entry name" value="RmlC_Cupin_sf"/>
</dbReference>
<dbReference type="InterPro" id="IPR013096">
    <property type="entry name" value="Cupin_2"/>
</dbReference>
<dbReference type="InterPro" id="IPR010982">
    <property type="entry name" value="Lambda_DNA-bd_dom_sf"/>
</dbReference>
<dbReference type="Pfam" id="PF07883">
    <property type="entry name" value="Cupin_2"/>
    <property type="match status" value="1"/>
</dbReference>
<dbReference type="Gene3D" id="2.60.120.10">
    <property type="entry name" value="Jelly Rolls"/>
    <property type="match status" value="1"/>
</dbReference>